<dbReference type="InParanoid" id="A0A200Q1R9"/>
<comment type="caution">
    <text evidence="2">The sequence shown here is derived from an EMBL/GenBank/DDBJ whole genome shotgun (WGS) entry which is preliminary data.</text>
</comment>
<proteinExistence type="predicted"/>
<evidence type="ECO:0000313" key="2">
    <source>
        <dbReference type="EMBL" id="OVA04345.1"/>
    </source>
</evidence>
<keyword evidence="3" id="KW-1185">Reference proteome</keyword>
<protein>
    <submittedName>
        <fullName evidence="2">Uncharacterized protein</fullName>
    </submittedName>
</protein>
<gene>
    <name evidence="2" type="ORF">BVC80_1395g54</name>
</gene>
<evidence type="ECO:0000256" key="1">
    <source>
        <dbReference type="SAM" id="MobiDB-lite"/>
    </source>
</evidence>
<organism evidence="2 3">
    <name type="scientific">Macleaya cordata</name>
    <name type="common">Five-seeded plume-poppy</name>
    <name type="synonym">Bocconia cordata</name>
    <dbReference type="NCBI Taxonomy" id="56857"/>
    <lineage>
        <taxon>Eukaryota</taxon>
        <taxon>Viridiplantae</taxon>
        <taxon>Streptophyta</taxon>
        <taxon>Embryophyta</taxon>
        <taxon>Tracheophyta</taxon>
        <taxon>Spermatophyta</taxon>
        <taxon>Magnoliopsida</taxon>
        <taxon>Ranunculales</taxon>
        <taxon>Papaveraceae</taxon>
        <taxon>Papaveroideae</taxon>
        <taxon>Macleaya</taxon>
    </lineage>
</organism>
<dbReference type="AlphaFoldDB" id="A0A200Q1R9"/>
<dbReference type="EMBL" id="MVGT01003318">
    <property type="protein sequence ID" value="OVA04345.1"/>
    <property type="molecule type" value="Genomic_DNA"/>
</dbReference>
<accession>A0A200Q1R9</accession>
<reference evidence="2 3" key="1">
    <citation type="journal article" date="2017" name="Mol. Plant">
        <title>The Genome of Medicinal Plant Macleaya cordata Provides New Insights into Benzylisoquinoline Alkaloids Metabolism.</title>
        <authorList>
            <person name="Liu X."/>
            <person name="Liu Y."/>
            <person name="Huang P."/>
            <person name="Ma Y."/>
            <person name="Qing Z."/>
            <person name="Tang Q."/>
            <person name="Cao H."/>
            <person name="Cheng P."/>
            <person name="Zheng Y."/>
            <person name="Yuan Z."/>
            <person name="Zhou Y."/>
            <person name="Liu J."/>
            <person name="Tang Z."/>
            <person name="Zhuo Y."/>
            <person name="Zhang Y."/>
            <person name="Yu L."/>
            <person name="Huang J."/>
            <person name="Yang P."/>
            <person name="Peng Q."/>
            <person name="Zhang J."/>
            <person name="Jiang W."/>
            <person name="Zhang Z."/>
            <person name="Lin K."/>
            <person name="Ro D.K."/>
            <person name="Chen X."/>
            <person name="Xiong X."/>
            <person name="Shang Y."/>
            <person name="Huang S."/>
            <person name="Zeng J."/>
        </authorList>
    </citation>
    <scope>NUCLEOTIDE SEQUENCE [LARGE SCALE GENOMIC DNA]</scope>
    <source>
        <strain evidence="3">cv. BLH2017</strain>
        <tissue evidence="2">Root</tissue>
    </source>
</reference>
<dbReference type="Proteomes" id="UP000195402">
    <property type="component" value="Unassembled WGS sequence"/>
</dbReference>
<evidence type="ECO:0000313" key="3">
    <source>
        <dbReference type="Proteomes" id="UP000195402"/>
    </source>
</evidence>
<sequence>MKLEEAQKTPQLLKSNGSMPSSSFSFEADPLLSMSLEEVDSLPVELQNKLRDLLEYEDVLIKFNEHYISLQQAVAKIDRDRGAIAKTRDFVRKGVLEIREGWLGAKEEEVEEIGNMLLHLYSEFMFIQGEIINLNLRIDGLVKNIVTLVEQAFKAKAKYLNRKEEFMMQMVVAKQHACP</sequence>
<name>A0A200Q1R9_MACCD</name>
<feature type="region of interest" description="Disordered" evidence="1">
    <location>
        <begin position="1"/>
        <end position="22"/>
    </location>
</feature>